<sequence>MEAVSESRNCEFGRAVQTSLRSGLNENRLPSAGGPADPSDPERSGMMVAGVEQSHRAGGLNEKAIVRPDQSGAGSRLSGHSDDFWREERRNEGRRGKRAVKYCGKRGIEIR</sequence>
<accession>A0A4Z2G5W1</accession>
<name>A0A4Z2G5W1_9TELE</name>
<comment type="caution">
    <text evidence="2">The sequence shown here is derived from an EMBL/GenBank/DDBJ whole genome shotgun (WGS) entry which is preliminary data.</text>
</comment>
<evidence type="ECO:0000256" key="1">
    <source>
        <dbReference type="SAM" id="MobiDB-lite"/>
    </source>
</evidence>
<dbReference type="AlphaFoldDB" id="A0A4Z2G5W1"/>
<gene>
    <name evidence="2" type="ORF">EYF80_041274</name>
</gene>
<organism evidence="2 3">
    <name type="scientific">Liparis tanakae</name>
    <name type="common">Tanaka's snailfish</name>
    <dbReference type="NCBI Taxonomy" id="230148"/>
    <lineage>
        <taxon>Eukaryota</taxon>
        <taxon>Metazoa</taxon>
        <taxon>Chordata</taxon>
        <taxon>Craniata</taxon>
        <taxon>Vertebrata</taxon>
        <taxon>Euteleostomi</taxon>
        <taxon>Actinopterygii</taxon>
        <taxon>Neopterygii</taxon>
        <taxon>Teleostei</taxon>
        <taxon>Neoteleostei</taxon>
        <taxon>Acanthomorphata</taxon>
        <taxon>Eupercaria</taxon>
        <taxon>Perciformes</taxon>
        <taxon>Cottioidei</taxon>
        <taxon>Cottales</taxon>
        <taxon>Liparidae</taxon>
        <taxon>Liparis</taxon>
    </lineage>
</organism>
<reference evidence="2 3" key="1">
    <citation type="submission" date="2019-03" db="EMBL/GenBank/DDBJ databases">
        <title>First draft genome of Liparis tanakae, snailfish: a comprehensive survey of snailfish specific genes.</title>
        <authorList>
            <person name="Kim W."/>
            <person name="Song I."/>
            <person name="Jeong J.-H."/>
            <person name="Kim D."/>
            <person name="Kim S."/>
            <person name="Ryu S."/>
            <person name="Song J.Y."/>
            <person name="Lee S.K."/>
        </authorList>
    </citation>
    <scope>NUCLEOTIDE SEQUENCE [LARGE SCALE GENOMIC DNA]</scope>
    <source>
        <tissue evidence="2">Muscle</tissue>
    </source>
</reference>
<feature type="compositionally biased region" description="Polar residues" evidence="1">
    <location>
        <begin position="16"/>
        <end position="25"/>
    </location>
</feature>
<dbReference type="Proteomes" id="UP000314294">
    <property type="component" value="Unassembled WGS sequence"/>
</dbReference>
<feature type="compositionally biased region" description="Basic and acidic residues" evidence="1">
    <location>
        <begin position="79"/>
        <end position="94"/>
    </location>
</feature>
<feature type="region of interest" description="Disordered" evidence="1">
    <location>
        <begin position="1"/>
        <end position="98"/>
    </location>
</feature>
<protein>
    <submittedName>
        <fullName evidence="2">Uncharacterized protein</fullName>
    </submittedName>
</protein>
<keyword evidence="3" id="KW-1185">Reference proteome</keyword>
<proteinExistence type="predicted"/>
<evidence type="ECO:0000313" key="3">
    <source>
        <dbReference type="Proteomes" id="UP000314294"/>
    </source>
</evidence>
<dbReference type="EMBL" id="SRLO01000693">
    <property type="protein sequence ID" value="TNN48530.1"/>
    <property type="molecule type" value="Genomic_DNA"/>
</dbReference>
<evidence type="ECO:0000313" key="2">
    <source>
        <dbReference type="EMBL" id="TNN48530.1"/>
    </source>
</evidence>